<dbReference type="EC" id="2.7.7.60" evidence="7"/>
<comment type="similarity">
    <text evidence="3 7">Belongs to the IspD/TarI cytidylyltransferase family. IspD subfamily.</text>
</comment>
<organism evidence="8 9">
    <name type="scientific">Actinomyces urogenitalis</name>
    <dbReference type="NCBI Taxonomy" id="103621"/>
    <lineage>
        <taxon>Bacteria</taxon>
        <taxon>Bacillati</taxon>
        <taxon>Actinomycetota</taxon>
        <taxon>Actinomycetes</taxon>
        <taxon>Actinomycetales</taxon>
        <taxon>Actinomycetaceae</taxon>
        <taxon>Actinomyces</taxon>
    </lineage>
</organism>
<feature type="site" description="Positions MEP for the nucleophilic attack" evidence="7">
    <location>
        <position position="201"/>
    </location>
</feature>
<keyword evidence="4 7" id="KW-0808">Transferase</keyword>
<dbReference type="PANTHER" id="PTHR32125:SF4">
    <property type="entry name" value="2-C-METHYL-D-ERYTHRITOL 4-PHOSPHATE CYTIDYLYLTRANSFERASE, CHLOROPLASTIC"/>
    <property type="match status" value="1"/>
</dbReference>
<dbReference type="CDD" id="cd02516">
    <property type="entry name" value="CDP-ME_synthetase"/>
    <property type="match status" value="1"/>
</dbReference>
<evidence type="ECO:0000256" key="2">
    <source>
        <dbReference type="ARBA" id="ARBA00004787"/>
    </source>
</evidence>
<evidence type="ECO:0000256" key="3">
    <source>
        <dbReference type="ARBA" id="ARBA00009789"/>
    </source>
</evidence>
<evidence type="ECO:0000313" key="9">
    <source>
        <dbReference type="Proteomes" id="UP000234778"/>
    </source>
</evidence>
<dbReference type="UniPathway" id="UPA00056">
    <property type="reaction ID" value="UER00093"/>
</dbReference>
<evidence type="ECO:0000256" key="4">
    <source>
        <dbReference type="ARBA" id="ARBA00022679"/>
    </source>
</evidence>
<name>A0A2I1KSK1_9ACTO</name>
<dbReference type="Pfam" id="PF01128">
    <property type="entry name" value="IspD"/>
    <property type="match status" value="2"/>
</dbReference>
<comment type="function">
    <text evidence="7">Catalyzes the formation of 4-diphosphocytidyl-2-C-methyl-D-erythritol from CTP and 2-C-methyl-D-erythritol 4-phosphate (MEP).</text>
</comment>
<feature type="site" description="Transition state stabilizer" evidence="7">
    <location>
        <position position="37"/>
    </location>
</feature>
<dbReference type="GO" id="GO:0050518">
    <property type="term" value="F:2-C-methyl-D-erythritol 4-phosphate cytidylyltransferase activity"/>
    <property type="evidence" value="ECO:0007669"/>
    <property type="project" value="UniProtKB-UniRule"/>
</dbReference>
<evidence type="ECO:0000256" key="1">
    <source>
        <dbReference type="ARBA" id="ARBA00001282"/>
    </source>
</evidence>
<comment type="caution">
    <text evidence="8">The sequence shown here is derived from an EMBL/GenBank/DDBJ whole genome shotgun (WGS) entry which is preliminary data.</text>
</comment>
<dbReference type="Gene3D" id="3.90.550.10">
    <property type="entry name" value="Spore Coat Polysaccharide Biosynthesis Protein SpsA, Chain A"/>
    <property type="match status" value="1"/>
</dbReference>
<comment type="pathway">
    <text evidence="2 7">Isoprenoid biosynthesis; isopentenyl diphosphate biosynthesis via DXP pathway; isopentenyl diphosphate from 1-deoxy-D-xylulose 5-phosphate: step 2/6.</text>
</comment>
<dbReference type="HAMAP" id="MF_00108">
    <property type="entry name" value="IspD"/>
    <property type="match status" value="1"/>
</dbReference>
<sequence>MVGTASHSCDAARAGGAVVAILTAAGSGTRLGAQCPKALVPLAGVSLLRRAARGLLDSGVIDHLVVTAPADQVPVFAAELDALGQAGAVTVQVVAGSPRSRQASVALGLTAVLKACPQAQVVLVHDAARALTPPAVIQRVVAAVRAGHGAVVPALPVTDTVKEVRAAEGVSPAPAQAGEDRAATQRCADDGVEQVVATPDRTRLRAVQTPQGFATETLLSAHRLGADRAGDEALAASDDAGLVEAAGGSVVVVPGDPMSLKVTTPLDLALAEVLVG</sequence>
<dbReference type="AlphaFoldDB" id="A0A2I1KSK1"/>
<evidence type="ECO:0000256" key="5">
    <source>
        <dbReference type="ARBA" id="ARBA00022695"/>
    </source>
</evidence>
<dbReference type="InterPro" id="IPR018294">
    <property type="entry name" value="ISPD_synthase_CS"/>
</dbReference>
<keyword evidence="5 7" id="KW-0548">Nucleotidyltransferase</keyword>
<proteinExistence type="inferred from homology"/>
<dbReference type="EMBL" id="PKHA01000006">
    <property type="protein sequence ID" value="PKY98577.1"/>
    <property type="molecule type" value="Genomic_DNA"/>
</dbReference>
<reference evidence="8 9" key="1">
    <citation type="submission" date="2017-12" db="EMBL/GenBank/DDBJ databases">
        <title>Phylogenetic diversity of female urinary microbiome.</title>
        <authorList>
            <person name="Thomas-White K."/>
            <person name="Wolfe A.J."/>
        </authorList>
    </citation>
    <scope>NUCLEOTIDE SEQUENCE [LARGE SCALE GENOMIC DNA]</scope>
    <source>
        <strain evidence="8 9">UMB0319</strain>
    </source>
</reference>
<comment type="catalytic activity">
    <reaction evidence="1 7">
        <text>2-C-methyl-D-erythritol 4-phosphate + CTP + H(+) = 4-CDP-2-C-methyl-D-erythritol + diphosphate</text>
        <dbReference type="Rhea" id="RHEA:13429"/>
        <dbReference type="ChEBI" id="CHEBI:15378"/>
        <dbReference type="ChEBI" id="CHEBI:33019"/>
        <dbReference type="ChEBI" id="CHEBI:37563"/>
        <dbReference type="ChEBI" id="CHEBI:57823"/>
        <dbReference type="ChEBI" id="CHEBI:58262"/>
        <dbReference type="EC" id="2.7.7.60"/>
    </reaction>
</comment>
<gene>
    <name evidence="7" type="primary">ispD</name>
    <name evidence="8" type="ORF">CYJ26_07095</name>
</gene>
<feature type="site" description="Positions MEP for the nucleophilic attack" evidence="7">
    <location>
        <position position="261"/>
    </location>
</feature>
<dbReference type="SUPFAM" id="SSF53448">
    <property type="entry name" value="Nucleotide-diphospho-sugar transferases"/>
    <property type="match status" value="1"/>
</dbReference>
<dbReference type="InterPro" id="IPR001228">
    <property type="entry name" value="IspD"/>
</dbReference>
<dbReference type="Proteomes" id="UP000234778">
    <property type="component" value="Unassembled WGS sequence"/>
</dbReference>
<accession>A0A2I1KSK1</accession>
<dbReference type="GO" id="GO:0019288">
    <property type="term" value="P:isopentenyl diphosphate biosynthetic process, methylerythritol 4-phosphate pathway"/>
    <property type="evidence" value="ECO:0007669"/>
    <property type="project" value="UniProtKB-UniRule"/>
</dbReference>
<dbReference type="RefSeq" id="WP_048681553.1">
    <property type="nucleotide sequence ID" value="NZ_CP136961.1"/>
</dbReference>
<dbReference type="InterPro" id="IPR029044">
    <property type="entry name" value="Nucleotide-diphossugar_trans"/>
</dbReference>
<dbReference type="GeneID" id="81708697"/>
<evidence type="ECO:0000256" key="6">
    <source>
        <dbReference type="ARBA" id="ARBA00023229"/>
    </source>
</evidence>
<dbReference type="PANTHER" id="PTHR32125">
    <property type="entry name" value="2-C-METHYL-D-ERYTHRITOL 4-PHOSPHATE CYTIDYLYLTRANSFERASE, CHLOROPLASTIC"/>
    <property type="match status" value="1"/>
</dbReference>
<keyword evidence="6 7" id="KW-0414">Isoprene biosynthesis</keyword>
<dbReference type="InterPro" id="IPR050088">
    <property type="entry name" value="IspD/TarI_cytidylyltransf_bact"/>
</dbReference>
<dbReference type="InterPro" id="IPR034683">
    <property type="entry name" value="IspD/TarI"/>
</dbReference>
<evidence type="ECO:0000256" key="7">
    <source>
        <dbReference type="HAMAP-Rule" id="MF_00108"/>
    </source>
</evidence>
<protein>
    <recommendedName>
        <fullName evidence="7">2-C-methyl-D-erythritol 4-phosphate cytidylyltransferase</fullName>
        <ecNumber evidence="7">2.7.7.60</ecNumber>
    </recommendedName>
    <alternativeName>
        <fullName evidence="7">4-diphosphocytidyl-2C-methyl-D-erythritol synthase</fullName>
    </alternativeName>
    <alternativeName>
        <fullName evidence="7">MEP cytidylyltransferase</fullName>
        <shortName evidence="7">MCT</shortName>
    </alternativeName>
</protein>
<dbReference type="PROSITE" id="PS01295">
    <property type="entry name" value="ISPD"/>
    <property type="match status" value="1"/>
</dbReference>
<feature type="site" description="Transition state stabilizer" evidence="7">
    <location>
        <position position="30"/>
    </location>
</feature>
<evidence type="ECO:0000313" key="8">
    <source>
        <dbReference type="EMBL" id="PKY98577.1"/>
    </source>
</evidence>